<proteinExistence type="predicted"/>
<keyword evidence="1" id="KW-1185">Reference proteome</keyword>
<dbReference type="AlphaFoldDB" id="A0A915II71"/>
<accession>A0A915II71</accession>
<dbReference type="WBParaSite" id="nRc.2.0.1.t13072-RA">
    <property type="protein sequence ID" value="nRc.2.0.1.t13072-RA"/>
    <property type="gene ID" value="nRc.2.0.1.g13072"/>
</dbReference>
<dbReference type="Proteomes" id="UP000887565">
    <property type="component" value="Unplaced"/>
</dbReference>
<protein>
    <submittedName>
        <fullName evidence="2">Uncharacterized protein</fullName>
    </submittedName>
</protein>
<evidence type="ECO:0000313" key="1">
    <source>
        <dbReference type="Proteomes" id="UP000887565"/>
    </source>
</evidence>
<organism evidence="1 2">
    <name type="scientific">Romanomermis culicivorax</name>
    <name type="common">Nematode worm</name>
    <dbReference type="NCBI Taxonomy" id="13658"/>
    <lineage>
        <taxon>Eukaryota</taxon>
        <taxon>Metazoa</taxon>
        <taxon>Ecdysozoa</taxon>
        <taxon>Nematoda</taxon>
        <taxon>Enoplea</taxon>
        <taxon>Dorylaimia</taxon>
        <taxon>Mermithida</taxon>
        <taxon>Mermithoidea</taxon>
        <taxon>Mermithidae</taxon>
        <taxon>Romanomermis</taxon>
    </lineage>
</organism>
<evidence type="ECO:0000313" key="2">
    <source>
        <dbReference type="WBParaSite" id="nRc.2.0.1.t13072-RA"/>
    </source>
</evidence>
<name>A0A915II71_ROMCU</name>
<sequence>MPENGDLAILESVKSESLLTFSKFDPAPALVQKTLHTCQKLQSRCAFVRNHAGMEAAAADFARTRIFSGDQPVALIAVYVLNVQSVAMVNSHLQEEIGVHRPIDNGILCIVFGSDYIPDVGPV</sequence>
<reference evidence="2" key="1">
    <citation type="submission" date="2022-11" db="UniProtKB">
        <authorList>
            <consortium name="WormBaseParasite"/>
        </authorList>
    </citation>
    <scope>IDENTIFICATION</scope>
</reference>